<dbReference type="Proteomes" id="UP000018420">
    <property type="component" value="Unassembled WGS sequence"/>
</dbReference>
<comment type="caution">
    <text evidence="2">The sequence shown here is derived from an EMBL/GenBank/DDBJ whole genome shotgun (WGS) entry which is preliminary data.</text>
</comment>
<reference evidence="2 3" key="1">
    <citation type="submission" date="2013-05" db="EMBL/GenBank/DDBJ databases">
        <title>Genome assembly of Acinetobacter junii MTCC 11364.</title>
        <authorList>
            <person name="Khatri I."/>
            <person name="Singh N.K."/>
            <person name="Subramanian S."/>
            <person name="Mayilraj S."/>
        </authorList>
    </citation>
    <scope>NUCLEOTIDE SEQUENCE [LARGE SCALE GENOMIC DNA]</scope>
    <source>
        <strain evidence="2 3">MTCC 11364</strain>
    </source>
</reference>
<keyword evidence="1" id="KW-0812">Transmembrane</keyword>
<keyword evidence="1" id="KW-1133">Transmembrane helix</keyword>
<evidence type="ECO:0000256" key="1">
    <source>
        <dbReference type="SAM" id="Phobius"/>
    </source>
</evidence>
<sequence length="42" mass="4639">MRFLAGLIVFICLVVFLGPGFFVVLFLFWILGLLASYAAGDK</sequence>
<dbReference type="AlphaFoldDB" id="S7YFF2"/>
<dbReference type="PATRIC" id="fig|1330047.3.peg.882"/>
<evidence type="ECO:0000313" key="3">
    <source>
        <dbReference type="Proteomes" id="UP000018420"/>
    </source>
</evidence>
<feature type="transmembrane region" description="Helical" evidence="1">
    <location>
        <begin position="7"/>
        <end position="39"/>
    </location>
</feature>
<keyword evidence="1" id="KW-0472">Membrane</keyword>
<accession>S7YFF2</accession>
<organism evidence="2 3">
    <name type="scientific">Acinetobacter junii CIP 107470 = MTCC 11364</name>
    <dbReference type="NCBI Taxonomy" id="1217666"/>
    <lineage>
        <taxon>Bacteria</taxon>
        <taxon>Pseudomonadati</taxon>
        <taxon>Pseudomonadota</taxon>
        <taxon>Gammaproteobacteria</taxon>
        <taxon>Moraxellales</taxon>
        <taxon>Moraxellaceae</taxon>
        <taxon>Acinetobacter</taxon>
    </lineage>
</organism>
<name>S7YFF2_ACIJU</name>
<evidence type="ECO:0000313" key="2">
    <source>
        <dbReference type="EMBL" id="EPR86708.1"/>
    </source>
</evidence>
<proteinExistence type="predicted"/>
<gene>
    <name evidence="2" type="ORF">L292_2262</name>
</gene>
<dbReference type="EMBL" id="ASYZ01000040">
    <property type="protein sequence ID" value="EPR86708.1"/>
    <property type="molecule type" value="Genomic_DNA"/>
</dbReference>
<protein>
    <submittedName>
        <fullName evidence="2">Uncharacterized protein</fullName>
    </submittedName>
</protein>